<dbReference type="EMBL" id="JANCYU010000025">
    <property type="protein sequence ID" value="KAK4524725.1"/>
    <property type="molecule type" value="Genomic_DNA"/>
</dbReference>
<dbReference type="Proteomes" id="UP001300502">
    <property type="component" value="Unassembled WGS sequence"/>
</dbReference>
<feature type="repeat" description="WD" evidence="3">
    <location>
        <begin position="297"/>
        <end position="328"/>
    </location>
</feature>
<dbReference type="Pfam" id="PF00400">
    <property type="entry name" value="WD40"/>
    <property type="match status" value="1"/>
</dbReference>
<dbReference type="AlphaFoldDB" id="A0AAV9IBB0"/>
<organism evidence="4 5">
    <name type="scientific">Galdieria yellowstonensis</name>
    <dbReference type="NCBI Taxonomy" id="3028027"/>
    <lineage>
        <taxon>Eukaryota</taxon>
        <taxon>Rhodophyta</taxon>
        <taxon>Bangiophyceae</taxon>
        <taxon>Galdieriales</taxon>
        <taxon>Galdieriaceae</taxon>
        <taxon>Galdieria</taxon>
    </lineage>
</organism>
<dbReference type="PANTHER" id="PTHR44019:SF8">
    <property type="entry name" value="POC1 CENTRIOLAR PROTEIN HOMOLOG"/>
    <property type="match status" value="1"/>
</dbReference>
<dbReference type="SUPFAM" id="SSF50978">
    <property type="entry name" value="WD40 repeat-like"/>
    <property type="match status" value="1"/>
</dbReference>
<dbReference type="PANTHER" id="PTHR44019">
    <property type="entry name" value="WD REPEAT-CONTAINING PROTEIN 55"/>
    <property type="match status" value="1"/>
</dbReference>
<proteinExistence type="predicted"/>
<gene>
    <name evidence="4" type="ORF">GAYE_SCF05G2628</name>
</gene>
<dbReference type="InterPro" id="IPR015943">
    <property type="entry name" value="WD40/YVTN_repeat-like_dom_sf"/>
</dbReference>
<evidence type="ECO:0000256" key="2">
    <source>
        <dbReference type="ARBA" id="ARBA00022737"/>
    </source>
</evidence>
<protein>
    <submittedName>
        <fullName evidence="4">Uncharacterized protein</fullName>
    </submittedName>
</protein>
<accession>A0AAV9IBB0</accession>
<keyword evidence="1 3" id="KW-0853">WD repeat</keyword>
<dbReference type="InterPro" id="IPR050505">
    <property type="entry name" value="WDR55/POC1"/>
</dbReference>
<keyword evidence="2" id="KW-0677">Repeat</keyword>
<dbReference type="SMART" id="SM00320">
    <property type="entry name" value="WD40"/>
    <property type="match status" value="3"/>
</dbReference>
<sequence length="398" mass="45129">MESEESQTVNGFSTNESPFVYDDSFDSHKHVPSGIGFEKPLFLSNRIVLTSTEKKTWITALLSCVTPNEEYIGLLVQSRWVLVGWNNGRICLVDIPSGQLLAEFYSELVQSAVCCLAHGTKSSCLFASGHVNGDIWLWSWQPYDDASLLSMKTKHNNKENTDWHPFSIGDANVKELRGCYFKRNPLIRIIDSGMEFRSWIRFSNTFDNCVLLRNTKNKLQFFTIREQPLHPLVNTEQGSFHISTTILPIEDSYGEILDGILTNTCIISCGQDDTIRIFQRIDSFPTKDSLLPPPCVLYQHNSYVTCLEVSANQKVLISASLDGTILFWLLEDCLPSRYVHPLTRIHLENISIHRIQLVVADHPYLLVSGNTNQHKNTFVLYCLALPSIVEREISSPVP</sequence>
<evidence type="ECO:0000256" key="3">
    <source>
        <dbReference type="PROSITE-ProRule" id="PRU00221"/>
    </source>
</evidence>
<dbReference type="InterPro" id="IPR036322">
    <property type="entry name" value="WD40_repeat_dom_sf"/>
</dbReference>
<dbReference type="Gene3D" id="2.130.10.10">
    <property type="entry name" value="YVTN repeat-like/Quinoprotein amine dehydrogenase"/>
    <property type="match status" value="2"/>
</dbReference>
<name>A0AAV9IBB0_9RHOD</name>
<evidence type="ECO:0000313" key="4">
    <source>
        <dbReference type="EMBL" id="KAK4524725.1"/>
    </source>
</evidence>
<dbReference type="InterPro" id="IPR001680">
    <property type="entry name" value="WD40_rpt"/>
</dbReference>
<reference evidence="4 5" key="1">
    <citation type="submission" date="2022-07" db="EMBL/GenBank/DDBJ databases">
        <title>Genome-wide signatures of adaptation to extreme environments.</title>
        <authorList>
            <person name="Cho C.H."/>
            <person name="Yoon H.S."/>
        </authorList>
    </citation>
    <scope>NUCLEOTIDE SEQUENCE [LARGE SCALE GENOMIC DNA]</scope>
    <source>
        <strain evidence="4 5">108.79 E11</strain>
    </source>
</reference>
<dbReference type="PROSITE" id="PS50082">
    <property type="entry name" value="WD_REPEATS_2"/>
    <property type="match status" value="1"/>
</dbReference>
<evidence type="ECO:0000313" key="5">
    <source>
        <dbReference type="Proteomes" id="UP001300502"/>
    </source>
</evidence>
<comment type="caution">
    <text evidence="4">The sequence shown here is derived from an EMBL/GenBank/DDBJ whole genome shotgun (WGS) entry which is preliminary data.</text>
</comment>
<keyword evidence="5" id="KW-1185">Reference proteome</keyword>
<dbReference type="PROSITE" id="PS50294">
    <property type="entry name" value="WD_REPEATS_REGION"/>
    <property type="match status" value="1"/>
</dbReference>
<evidence type="ECO:0000256" key="1">
    <source>
        <dbReference type="ARBA" id="ARBA00022574"/>
    </source>
</evidence>